<evidence type="ECO:0000313" key="7">
    <source>
        <dbReference type="Proteomes" id="UP000746747"/>
    </source>
</evidence>
<dbReference type="GO" id="GO:1905515">
    <property type="term" value="P:non-motile cilium assembly"/>
    <property type="evidence" value="ECO:0007669"/>
    <property type="project" value="TreeGrafter"/>
</dbReference>
<keyword evidence="4" id="KW-0966">Cell projection</keyword>
<accession>A0A8J2M5A9</accession>
<comment type="subcellular location">
    <subcellularLocation>
        <location evidence="1">Cell projection</location>
        <location evidence="1">Cilium</location>
    </subcellularLocation>
</comment>
<dbReference type="GO" id="GO:0005929">
    <property type="term" value="C:cilium"/>
    <property type="evidence" value="ECO:0007669"/>
    <property type="project" value="UniProtKB-SubCell"/>
</dbReference>
<sequence length="154" mass="17445">MEDKEDSGDKKGNEEEGREQSPSQQYDLYVISDKLNDKLKLLNYEEDYANLAASHRTISREYFVKSTNIGEQFFIFTTLAAWLIQKSIDSTFTFPHECDDPNGTISNILNALQSKNISITFPSNKLKTGAGEQCLYVLDTLADLALITSKFSWI</sequence>
<name>A0A8J2M5A9_9BILA</name>
<evidence type="ECO:0000313" key="6">
    <source>
        <dbReference type="EMBL" id="CAG9540310.1"/>
    </source>
</evidence>
<dbReference type="GO" id="GO:0005794">
    <property type="term" value="C:Golgi apparatus"/>
    <property type="evidence" value="ECO:0007669"/>
    <property type="project" value="TreeGrafter"/>
</dbReference>
<dbReference type="GO" id="GO:0005815">
    <property type="term" value="C:microtubule organizing center"/>
    <property type="evidence" value="ECO:0007669"/>
    <property type="project" value="TreeGrafter"/>
</dbReference>
<feature type="non-terminal residue" evidence="6">
    <location>
        <position position="154"/>
    </location>
</feature>
<dbReference type="EMBL" id="CAKAEH010001936">
    <property type="protein sequence ID" value="CAG9540310.1"/>
    <property type="molecule type" value="Genomic_DNA"/>
</dbReference>
<dbReference type="GO" id="GO:0030992">
    <property type="term" value="C:intraciliary transport particle B"/>
    <property type="evidence" value="ECO:0007669"/>
    <property type="project" value="TreeGrafter"/>
</dbReference>
<feature type="compositionally biased region" description="Basic and acidic residues" evidence="5">
    <location>
        <begin position="1"/>
        <end position="19"/>
    </location>
</feature>
<dbReference type="OrthoDB" id="423881at2759"/>
<gene>
    <name evidence="6" type="ORF">CJOHNSTONI_LOCUS9838</name>
</gene>
<keyword evidence="3" id="KW-0969">Cilium</keyword>
<dbReference type="GO" id="GO:0042073">
    <property type="term" value="P:intraciliary transport"/>
    <property type="evidence" value="ECO:0007669"/>
    <property type="project" value="TreeGrafter"/>
</dbReference>
<feature type="region of interest" description="Disordered" evidence="5">
    <location>
        <begin position="1"/>
        <end position="24"/>
    </location>
</feature>
<evidence type="ECO:0000256" key="5">
    <source>
        <dbReference type="SAM" id="MobiDB-lite"/>
    </source>
</evidence>
<dbReference type="InterPro" id="IPR019530">
    <property type="entry name" value="Intra-flagellar_transport_57"/>
</dbReference>
<evidence type="ECO:0000256" key="2">
    <source>
        <dbReference type="ARBA" id="ARBA00009415"/>
    </source>
</evidence>
<evidence type="ECO:0000256" key="3">
    <source>
        <dbReference type="ARBA" id="ARBA00023069"/>
    </source>
</evidence>
<dbReference type="PANTHER" id="PTHR16011">
    <property type="entry name" value="IFT57/HIPPI"/>
    <property type="match status" value="1"/>
</dbReference>
<dbReference type="AlphaFoldDB" id="A0A8J2M5A9"/>
<evidence type="ECO:0000256" key="1">
    <source>
        <dbReference type="ARBA" id="ARBA00004138"/>
    </source>
</evidence>
<keyword evidence="7" id="KW-1185">Reference proteome</keyword>
<feature type="non-terminal residue" evidence="6">
    <location>
        <position position="1"/>
    </location>
</feature>
<dbReference type="Pfam" id="PF10498">
    <property type="entry name" value="IFT57"/>
    <property type="match status" value="1"/>
</dbReference>
<comment type="caution">
    <text evidence="6">The sequence shown here is derived from an EMBL/GenBank/DDBJ whole genome shotgun (WGS) entry which is preliminary data.</text>
</comment>
<comment type="similarity">
    <text evidence="2">Belongs to the IFT57 family.</text>
</comment>
<organism evidence="6 7">
    <name type="scientific">Cercopithifilaria johnstoni</name>
    <dbReference type="NCBI Taxonomy" id="2874296"/>
    <lineage>
        <taxon>Eukaryota</taxon>
        <taxon>Metazoa</taxon>
        <taxon>Ecdysozoa</taxon>
        <taxon>Nematoda</taxon>
        <taxon>Chromadorea</taxon>
        <taxon>Rhabditida</taxon>
        <taxon>Spirurina</taxon>
        <taxon>Spiruromorpha</taxon>
        <taxon>Filarioidea</taxon>
        <taxon>Onchocercidae</taxon>
        <taxon>Cercopithifilaria</taxon>
    </lineage>
</organism>
<protein>
    <submittedName>
        <fullName evidence="6">Uncharacterized protein</fullName>
    </submittedName>
</protein>
<evidence type="ECO:0000256" key="4">
    <source>
        <dbReference type="ARBA" id="ARBA00023273"/>
    </source>
</evidence>
<reference evidence="6" key="1">
    <citation type="submission" date="2021-09" db="EMBL/GenBank/DDBJ databases">
        <authorList>
            <consortium name="Pathogen Informatics"/>
        </authorList>
    </citation>
    <scope>NUCLEOTIDE SEQUENCE</scope>
</reference>
<dbReference type="Proteomes" id="UP000746747">
    <property type="component" value="Unassembled WGS sequence"/>
</dbReference>
<dbReference type="PANTHER" id="PTHR16011:SF0">
    <property type="entry name" value="INTRAFLAGELLAR TRANSPORT PROTEIN 57 HOMOLOG"/>
    <property type="match status" value="1"/>
</dbReference>
<proteinExistence type="inferred from homology"/>